<dbReference type="EMBL" id="PVTD01000008">
    <property type="protein sequence ID" value="PRY21905.1"/>
    <property type="molecule type" value="Genomic_DNA"/>
</dbReference>
<keyword evidence="1" id="KW-0375">Hydrogen ion transport</keyword>
<dbReference type="AlphaFoldDB" id="A0A2T0RL34"/>
<dbReference type="OrthoDB" id="15401at2"/>
<dbReference type="PIRSF" id="PIRSF032126">
    <property type="entry name" value="F0F1_ATP_synthase_subunit_I"/>
    <property type="match status" value="1"/>
</dbReference>
<comment type="caution">
    <text evidence="3">The sequence shown here is derived from an EMBL/GenBank/DDBJ whole genome shotgun (WGS) entry which is preliminary data.</text>
</comment>
<keyword evidence="2" id="KW-1133">Transmembrane helix</keyword>
<keyword evidence="2" id="KW-0812">Transmembrane</keyword>
<sequence>MADDSERERLRQLEKKIAAAKGEDKSSQSTGDLSQANVAWQMVTELVAGIVIGLGVGLGLDAVFGTKPIFLVLFILLGFVAGVRVMMRTARDVQEKQMAKAAAEEKQAAQAAGEKRD</sequence>
<dbReference type="InterPro" id="IPR032820">
    <property type="entry name" value="ATPase_put"/>
</dbReference>
<name>A0A2T0RL34_9RHOB</name>
<dbReference type="Pfam" id="PF09527">
    <property type="entry name" value="ATPase_gene1"/>
    <property type="match status" value="1"/>
</dbReference>
<dbReference type="GO" id="GO:1902600">
    <property type="term" value="P:proton transmembrane transport"/>
    <property type="evidence" value="ECO:0007669"/>
    <property type="project" value="UniProtKB-KW"/>
</dbReference>
<feature type="transmembrane region" description="Helical" evidence="2">
    <location>
        <begin position="43"/>
        <end position="63"/>
    </location>
</feature>
<keyword evidence="4" id="KW-1185">Reference proteome</keyword>
<keyword evidence="1" id="KW-0406">Ion transport</keyword>
<dbReference type="GO" id="GO:0045259">
    <property type="term" value="C:proton-transporting ATP synthase complex"/>
    <property type="evidence" value="ECO:0007669"/>
    <property type="project" value="UniProtKB-UniRule"/>
</dbReference>
<dbReference type="Proteomes" id="UP000239480">
    <property type="component" value="Unassembled WGS sequence"/>
</dbReference>
<gene>
    <name evidence="3" type="ORF">CLV78_108178</name>
</gene>
<keyword evidence="1" id="KW-0813">Transport</keyword>
<evidence type="ECO:0000256" key="1">
    <source>
        <dbReference type="PIRNR" id="PIRNR032126"/>
    </source>
</evidence>
<evidence type="ECO:0000256" key="2">
    <source>
        <dbReference type="SAM" id="Phobius"/>
    </source>
</evidence>
<organism evidence="3 4">
    <name type="scientific">Aliiruegeria haliotis</name>
    <dbReference type="NCBI Taxonomy" id="1280846"/>
    <lineage>
        <taxon>Bacteria</taxon>
        <taxon>Pseudomonadati</taxon>
        <taxon>Pseudomonadota</taxon>
        <taxon>Alphaproteobacteria</taxon>
        <taxon>Rhodobacterales</taxon>
        <taxon>Roseobacteraceae</taxon>
        <taxon>Aliiruegeria</taxon>
    </lineage>
</organism>
<keyword evidence="1 2" id="KW-0472">Membrane</keyword>
<evidence type="ECO:0000313" key="4">
    <source>
        <dbReference type="Proteomes" id="UP000239480"/>
    </source>
</evidence>
<proteinExistence type="inferred from homology"/>
<dbReference type="InterPro" id="IPR016989">
    <property type="entry name" value="Atp1_alphaprobac"/>
</dbReference>
<dbReference type="RefSeq" id="WP_106206522.1">
    <property type="nucleotide sequence ID" value="NZ_PVTD01000008.1"/>
</dbReference>
<feature type="transmembrane region" description="Helical" evidence="2">
    <location>
        <begin position="69"/>
        <end position="87"/>
    </location>
</feature>
<comment type="function">
    <text evidence="1">A possible function for this protein is to guide the assembly of the membrane sector of the ATPase enzyme complex.</text>
</comment>
<accession>A0A2T0RL34</accession>
<protein>
    <recommendedName>
        <fullName evidence="1">ATP synthase protein I</fullName>
    </recommendedName>
</protein>
<comment type="similarity">
    <text evidence="1">Belongs to the bacterial AtpI family.</text>
</comment>
<reference evidence="3 4" key="1">
    <citation type="submission" date="2018-03" db="EMBL/GenBank/DDBJ databases">
        <title>Genomic Encyclopedia of Archaeal and Bacterial Type Strains, Phase II (KMG-II): from individual species to whole genera.</title>
        <authorList>
            <person name="Goeker M."/>
        </authorList>
    </citation>
    <scope>NUCLEOTIDE SEQUENCE [LARGE SCALE GENOMIC DNA]</scope>
    <source>
        <strain evidence="3 4">DSM 29328</strain>
    </source>
</reference>
<evidence type="ECO:0000313" key="3">
    <source>
        <dbReference type="EMBL" id="PRY21905.1"/>
    </source>
</evidence>